<evidence type="ECO:0000313" key="1">
    <source>
        <dbReference type="EMBL" id="KAL3572755.1"/>
    </source>
</evidence>
<dbReference type="Proteomes" id="UP000309997">
    <property type="component" value="Unassembled WGS sequence"/>
</dbReference>
<comment type="caution">
    <text evidence="1">The sequence shown here is derived from an EMBL/GenBank/DDBJ whole genome shotgun (WGS) entry which is preliminary data.</text>
</comment>
<accession>A0ACC4B333</accession>
<organism evidence="1 2">
    <name type="scientific">Populus alba</name>
    <name type="common">White poplar</name>
    <dbReference type="NCBI Taxonomy" id="43335"/>
    <lineage>
        <taxon>Eukaryota</taxon>
        <taxon>Viridiplantae</taxon>
        <taxon>Streptophyta</taxon>
        <taxon>Embryophyta</taxon>
        <taxon>Tracheophyta</taxon>
        <taxon>Spermatophyta</taxon>
        <taxon>Magnoliopsida</taxon>
        <taxon>eudicotyledons</taxon>
        <taxon>Gunneridae</taxon>
        <taxon>Pentapetalae</taxon>
        <taxon>rosids</taxon>
        <taxon>fabids</taxon>
        <taxon>Malpighiales</taxon>
        <taxon>Salicaceae</taxon>
        <taxon>Saliceae</taxon>
        <taxon>Populus</taxon>
    </lineage>
</organism>
<dbReference type="EMBL" id="RCHU02000014">
    <property type="protein sequence ID" value="KAL3572755.1"/>
    <property type="molecule type" value="Genomic_DNA"/>
</dbReference>
<name>A0ACC4B333_POPAL</name>
<sequence>MSLVGPAELSATPYGNHKLYSLKGSNDNSGMSAQIFCPDKRQNMYMTDSYSSESYEKYFLDSPTEELIQPSSSGISGNSAPPQGTSSYQLRKNLGSSMSPQDDPYGACFTFTTPCEGYQFNSESDYLDIESPDPLNYDEYKMKLKLQELERALLNDNDEDGMFGNSQSMEMDGEWSDPVQNGMLHDSPKESSSSDSSLMASRTSLVNPSMLNCKPGEALIVNFAFQLHHMPDESVSTVNERDQLLRMAKSLNPKLVTVVEQDVNTNTAPFFPRFTEAYNYYSAVFDSLDATLPRESQDRLNVEKQCLARDIVNIVACEGDERIERYEVAGKWRARMMMAGFTSCSITPNVVDMIRKLIKEYCDRYMLKQEVGALHFGWEDKSLIVASAWK</sequence>
<reference evidence="1 2" key="1">
    <citation type="journal article" date="2024" name="Plant Biotechnol. J.">
        <title>Genome and CRISPR/Cas9 system of a widespread forest tree (Populus alba) in the world.</title>
        <authorList>
            <person name="Liu Y.J."/>
            <person name="Jiang P.F."/>
            <person name="Han X.M."/>
            <person name="Li X.Y."/>
            <person name="Wang H.M."/>
            <person name="Wang Y.J."/>
            <person name="Wang X.X."/>
            <person name="Zeng Q.Y."/>
        </authorList>
    </citation>
    <scope>NUCLEOTIDE SEQUENCE [LARGE SCALE GENOMIC DNA]</scope>
    <source>
        <strain evidence="2">cv. PAL-ZL1</strain>
    </source>
</reference>
<keyword evidence="2" id="KW-1185">Reference proteome</keyword>
<protein>
    <submittedName>
        <fullName evidence="1">Uncharacterized protein</fullName>
    </submittedName>
</protein>
<gene>
    <name evidence="1" type="ORF">D5086_026659</name>
</gene>
<evidence type="ECO:0000313" key="2">
    <source>
        <dbReference type="Proteomes" id="UP000309997"/>
    </source>
</evidence>
<proteinExistence type="predicted"/>